<dbReference type="AlphaFoldDB" id="A0A249P9J4"/>
<reference evidence="1 2" key="1">
    <citation type="submission" date="2017-08" db="EMBL/GenBank/DDBJ databases">
        <title>Multipartite genome sequences of Sinorhizobium species nodulating soybeans.</title>
        <authorList>
            <person name="Tian C.F."/>
        </authorList>
    </citation>
    <scope>NUCLEOTIDE SEQUENCE [LARGE SCALE GENOMIC DNA]</scope>
    <source>
        <strain evidence="1 2">CCBAU 05684</strain>
    </source>
</reference>
<accession>A0A249P9J4</accession>
<gene>
    <name evidence="1" type="ORF">SJ05684_c04630</name>
</gene>
<evidence type="ECO:0000313" key="2">
    <source>
        <dbReference type="Proteomes" id="UP000217211"/>
    </source>
</evidence>
<evidence type="ECO:0000313" key="1">
    <source>
        <dbReference type="EMBL" id="ASY61929.1"/>
    </source>
</evidence>
<sequence length="37" mass="4185">MPISIALVFLESRMPVVSSGLFVLYGREDRRGLFRAT</sequence>
<name>A0A249P9J4_9HYPH</name>
<dbReference type="EMBL" id="CP023067">
    <property type="protein sequence ID" value="ASY61929.1"/>
    <property type="molecule type" value="Genomic_DNA"/>
</dbReference>
<proteinExistence type="predicted"/>
<keyword evidence="2" id="KW-1185">Reference proteome</keyword>
<dbReference type="Proteomes" id="UP000217211">
    <property type="component" value="Chromosome"/>
</dbReference>
<protein>
    <submittedName>
        <fullName evidence="1">Uncharacterized protein</fullName>
    </submittedName>
</protein>
<organism evidence="1 2">
    <name type="scientific">Sinorhizobium sojae CCBAU 05684</name>
    <dbReference type="NCBI Taxonomy" id="716928"/>
    <lineage>
        <taxon>Bacteria</taxon>
        <taxon>Pseudomonadati</taxon>
        <taxon>Pseudomonadota</taxon>
        <taxon>Alphaproteobacteria</taxon>
        <taxon>Hyphomicrobiales</taxon>
        <taxon>Rhizobiaceae</taxon>
        <taxon>Sinorhizobium/Ensifer group</taxon>
        <taxon>Sinorhizobium</taxon>
    </lineage>
</organism>
<dbReference type="KEGG" id="esj:SJ05684_c04630"/>